<protein>
    <recommendedName>
        <fullName evidence="6">Glycerol-3-phosphate dehydrogenase</fullName>
        <ecNumber evidence="6">1.1.5.3</ecNumber>
    </recommendedName>
</protein>
<dbReference type="SUPFAM" id="SSF51905">
    <property type="entry name" value="FAD/NAD(P)-binding domain"/>
    <property type="match status" value="1"/>
</dbReference>
<dbReference type="EMBL" id="CP000478">
    <property type="protein sequence ID" value="ABK19170.1"/>
    <property type="molecule type" value="Genomic_DNA"/>
</dbReference>
<dbReference type="Gene3D" id="1.10.10.1100">
    <property type="entry name" value="BFD-like [2Fe-2S]-binding domain"/>
    <property type="match status" value="1"/>
</dbReference>
<gene>
    <name evidence="8" type="ordered locus">Sfum_3499</name>
</gene>
<dbReference type="STRING" id="335543.Sfum_3499"/>
<organism evidence="8 9">
    <name type="scientific">Syntrophobacter fumaroxidans (strain DSM 10017 / MPOB)</name>
    <dbReference type="NCBI Taxonomy" id="335543"/>
    <lineage>
        <taxon>Bacteria</taxon>
        <taxon>Pseudomonadati</taxon>
        <taxon>Thermodesulfobacteriota</taxon>
        <taxon>Syntrophobacteria</taxon>
        <taxon>Syntrophobacterales</taxon>
        <taxon>Syntrophobacteraceae</taxon>
        <taxon>Syntrophobacter</taxon>
    </lineage>
</organism>
<proteinExistence type="inferred from homology"/>
<evidence type="ECO:0000256" key="3">
    <source>
        <dbReference type="ARBA" id="ARBA00022630"/>
    </source>
</evidence>
<evidence type="ECO:0000256" key="2">
    <source>
        <dbReference type="ARBA" id="ARBA00007330"/>
    </source>
</evidence>
<dbReference type="Proteomes" id="UP000001784">
    <property type="component" value="Chromosome"/>
</dbReference>
<comment type="cofactor">
    <cofactor evidence="1 6">
        <name>FAD</name>
        <dbReference type="ChEBI" id="CHEBI:57692"/>
    </cofactor>
</comment>
<dbReference type="EC" id="1.1.5.3" evidence="6"/>
<name>A0LP18_SYNFM</name>
<accession>A0LP18</accession>
<dbReference type="InterPro" id="IPR000447">
    <property type="entry name" value="G3P_DH_FAD-dep"/>
</dbReference>
<dbReference type="PANTHER" id="PTHR11985:SF35">
    <property type="entry name" value="ANAEROBIC GLYCEROL-3-PHOSPHATE DEHYDROGENASE SUBUNIT A"/>
    <property type="match status" value="1"/>
</dbReference>
<evidence type="ECO:0000259" key="7">
    <source>
        <dbReference type="Pfam" id="PF01266"/>
    </source>
</evidence>
<evidence type="ECO:0000256" key="1">
    <source>
        <dbReference type="ARBA" id="ARBA00001974"/>
    </source>
</evidence>
<dbReference type="InterPro" id="IPR041854">
    <property type="entry name" value="BFD-like_2Fe2S-bd_dom_sf"/>
</dbReference>
<keyword evidence="5 6" id="KW-0560">Oxidoreductase</keyword>
<dbReference type="GO" id="GO:0046168">
    <property type="term" value="P:glycerol-3-phosphate catabolic process"/>
    <property type="evidence" value="ECO:0007669"/>
    <property type="project" value="TreeGrafter"/>
</dbReference>
<comment type="similarity">
    <text evidence="2 6">Belongs to the FAD-dependent glycerol-3-phosphate dehydrogenase family.</text>
</comment>
<evidence type="ECO:0000313" key="9">
    <source>
        <dbReference type="Proteomes" id="UP000001784"/>
    </source>
</evidence>
<dbReference type="eggNOG" id="COG0578">
    <property type="taxonomic scope" value="Bacteria"/>
</dbReference>
<dbReference type="HOGENOM" id="CLU_015740_0_1_7"/>
<evidence type="ECO:0000256" key="6">
    <source>
        <dbReference type="RuleBase" id="RU361217"/>
    </source>
</evidence>
<dbReference type="AlphaFoldDB" id="A0LP18"/>
<comment type="catalytic activity">
    <reaction evidence="6">
        <text>a quinone + sn-glycerol 3-phosphate = dihydroxyacetone phosphate + a quinol</text>
        <dbReference type="Rhea" id="RHEA:18977"/>
        <dbReference type="ChEBI" id="CHEBI:24646"/>
        <dbReference type="ChEBI" id="CHEBI:57597"/>
        <dbReference type="ChEBI" id="CHEBI:57642"/>
        <dbReference type="ChEBI" id="CHEBI:132124"/>
        <dbReference type="EC" id="1.1.5.3"/>
    </reaction>
</comment>
<feature type="domain" description="FAD dependent oxidoreductase" evidence="7">
    <location>
        <begin position="12"/>
        <end position="342"/>
    </location>
</feature>
<keyword evidence="4" id="KW-0274">FAD</keyword>
<dbReference type="NCBIfam" id="NF008313">
    <property type="entry name" value="PRK11101.1"/>
    <property type="match status" value="1"/>
</dbReference>
<dbReference type="InterPro" id="IPR006076">
    <property type="entry name" value="FAD-dep_OxRdtase"/>
</dbReference>
<dbReference type="GO" id="GO:0009331">
    <property type="term" value="C:glycerol-3-phosphate dehydrogenase (FAD) complex"/>
    <property type="evidence" value="ECO:0007669"/>
    <property type="project" value="UniProtKB-UniRule"/>
</dbReference>
<dbReference type="InterPro" id="IPR036188">
    <property type="entry name" value="FAD/NAD-bd_sf"/>
</dbReference>
<evidence type="ECO:0000256" key="4">
    <source>
        <dbReference type="ARBA" id="ARBA00022827"/>
    </source>
</evidence>
<evidence type="ECO:0000256" key="5">
    <source>
        <dbReference type="ARBA" id="ARBA00023002"/>
    </source>
</evidence>
<keyword evidence="3 6" id="KW-0285">Flavoprotein</keyword>
<dbReference type="PROSITE" id="PS00977">
    <property type="entry name" value="FAD_G3PDH_1"/>
    <property type="match status" value="1"/>
</dbReference>
<dbReference type="PRINTS" id="PR01001">
    <property type="entry name" value="FADG3PDH"/>
</dbReference>
<reference evidence="8 9" key="1">
    <citation type="submission" date="2006-10" db="EMBL/GenBank/DDBJ databases">
        <title>Complete sequence of Syntrophobacter fumaroxidans MPOB.</title>
        <authorList>
            <consortium name="US DOE Joint Genome Institute"/>
            <person name="Copeland A."/>
            <person name="Lucas S."/>
            <person name="Lapidus A."/>
            <person name="Barry K."/>
            <person name="Detter J.C."/>
            <person name="Glavina del Rio T."/>
            <person name="Hammon N."/>
            <person name="Israni S."/>
            <person name="Pitluck S."/>
            <person name="Goltsman E.G."/>
            <person name="Martinez M."/>
            <person name="Schmutz J."/>
            <person name="Larimer F."/>
            <person name="Land M."/>
            <person name="Hauser L."/>
            <person name="Kyrpides N."/>
            <person name="Kim E."/>
            <person name="Boone D.R."/>
            <person name="Brockman F."/>
            <person name="Culley D."/>
            <person name="Ferry J."/>
            <person name="Gunsalus R."/>
            <person name="McInerney M.J."/>
            <person name="Morrison M."/>
            <person name="Plugge C."/>
            <person name="Rohlin L."/>
            <person name="Scholten J."/>
            <person name="Sieber J."/>
            <person name="Stams A.J.M."/>
            <person name="Worm P."/>
            <person name="Henstra A.M."/>
            <person name="Richardson P."/>
        </authorList>
    </citation>
    <scope>NUCLEOTIDE SEQUENCE [LARGE SCALE GENOMIC DNA]</scope>
    <source>
        <strain evidence="9">DSM 10017 / MPOB</strain>
    </source>
</reference>
<dbReference type="Gene3D" id="3.50.50.60">
    <property type="entry name" value="FAD/NAD(P)-binding domain"/>
    <property type="match status" value="3"/>
</dbReference>
<dbReference type="PANTHER" id="PTHR11985">
    <property type="entry name" value="GLYCEROL-3-PHOSPHATE DEHYDROGENASE"/>
    <property type="match status" value="1"/>
</dbReference>
<keyword evidence="9" id="KW-1185">Reference proteome</keyword>
<dbReference type="PROSITE" id="PS00978">
    <property type="entry name" value="FAD_G3PDH_2"/>
    <property type="match status" value="1"/>
</dbReference>
<dbReference type="KEGG" id="sfu:Sfum_3499"/>
<dbReference type="RefSeq" id="WP_011700295.1">
    <property type="nucleotide sequence ID" value="NC_008554.1"/>
</dbReference>
<dbReference type="FunCoup" id="A0LP18">
    <property type="interactions" value="23"/>
</dbReference>
<sequence>MNGSGGRLKTQVLIVGGGIAGTGLARDLALRGLECIVVEKGHINSGASGANQGLLHSGARYVSNDPVTARECRAESILLKQLAPACIEDTGGLFVAVAGDDERYIADFPLYCERSGIPVEAVDRLEARELEPGLTEDIIAAYRVEDATVDPFRLSFENMADAATHGARLMTHAQVVGMARRGNRIEAVRIRLLRTGEEVEVEAEQVVNAAGPWVGKVAGLIGLEMPLLWSKGSMLISQLRISDRVVNRLRPPSDGDIVAPGGTVSLMGTTSVRVSDIESLRTETGEVDFLVKEASKMFPAVLGTCLVRAFAGVRPLAGGHAAADDRVASRGFQLLDHEKNGIANFLTIMGGKLTTYRLTAEEAADLVCRRLGVNPPCLTRGVPLPNAAENKWVEAGLAPVIWLRKKKPDDALLCECEMVPASAIAQIVARLRADSETVDLDTIRLHSRMGKGSCQGAFCGLRTMAFLYDLGAFEKDGGIRDLRAFLEARWKGLRPVLWGGQLAREELQEAVHCGLFNLESLR</sequence>
<evidence type="ECO:0000313" key="8">
    <source>
        <dbReference type="EMBL" id="ABK19170.1"/>
    </source>
</evidence>
<dbReference type="SUPFAM" id="SSF54373">
    <property type="entry name" value="FAD-linked reductases, C-terminal domain"/>
    <property type="match status" value="1"/>
</dbReference>
<dbReference type="InParanoid" id="A0LP18"/>
<dbReference type="GO" id="GO:0004368">
    <property type="term" value="F:glycerol-3-phosphate dehydrogenase (quinone) activity"/>
    <property type="evidence" value="ECO:0007669"/>
    <property type="project" value="UniProtKB-EC"/>
</dbReference>
<dbReference type="Pfam" id="PF01266">
    <property type="entry name" value="DAO"/>
    <property type="match status" value="1"/>
</dbReference>